<feature type="region of interest" description="Disordered" evidence="7">
    <location>
        <begin position="249"/>
        <end position="271"/>
    </location>
</feature>
<dbReference type="InterPro" id="IPR023828">
    <property type="entry name" value="Peptidase_S8_Ser-AS"/>
</dbReference>
<dbReference type="PROSITE" id="PS51892">
    <property type="entry name" value="SUBTILASE"/>
    <property type="match status" value="1"/>
</dbReference>
<reference evidence="10 11" key="1">
    <citation type="journal article" date="2010" name="Stand. Genomic Sci.">
        <title>Complete genome sequence of Haliangium ochraceum type strain (SMP-2).</title>
        <authorList>
            <consortium name="US DOE Joint Genome Institute (JGI-PGF)"/>
            <person name="Ivanova N."/>
            <person name="Daum C."/>
            <person name="Lang E."/>
            <person name="Abt B."/>
            <person name="Kopitz M."/>
            <person name="Saunders E."/>
            <person name="Lapidus A."/>
            <person name="Lucas S."/>
            <person name="Glavina Del Rio T."/>
            <person name="Nolan M."/>
            <person name="Tice H."/>
            <person name="Copeland A."/>
            <person name="Cheng J.F."/>
            <person name="Chen F."/>
            <person name="Bruce D."/>
            <person name="Goodwin L."/>
            <person name="Pitluck S."/>
            <person name="Mavromatis K."/>
            <person name="Pati A."/>
            <person name="Mikhailova N."/>
            <person name="Chen A."/>
            <person name="Palaniappan K."/>
            <person name="Land M."/>
            <person name="Hauser L."/>
            <person name="Chang Y.J."/>
            <person name="Jeffries C.D."/>
            <person name="Detter J.C."/>
            <person name="Brettin T."/>
            <person name="Rohde M."/>
            <person name="Goker M."/>
            <person name="Bristow J."/>
            <person name="Markowitz V."/>
            <person name="Eisen J.A."/>
            <person name="Hugenholtz P."/>
            <person name="Kyrpides N.C."/>
            <person name="Klenk H.P."/>
        </authorList>
    </citation>
    <scope>NUCLEOTIDE SEQUENCE [LARGE SCALE GENOMIC DNA]</scope>
    <source>
        <strain evidence="11">DSM 14365 / CIP 107738 / JCM 11303 / AJ 13395 / SMP-2</strain>
    </source>
</reference>
<sequence>MRRYFPGVVRALFISMLAAVVGCGGESGTIISGKLETLSLSGASEAPPVGTALSNRGDAAPTAVAAAAVAELHSAEARLQASRDVMLATLDDAEFVPGEVIVAFREDGLFGPLQAQAEMQVAGSLLQAVEPMAVANAHVYRAADSDRKRTIEMIRELNQREDVRYAQPNYIYRALRTPNDLDAKGQWHYPAINLPAAWDLTIGSSDTVVAVVDTGILFDSRNAGANHPELVGKVLPGFDFIDDLNVGGDGDERDDNPFDVGDNPGGQSSYHGSHVAGTIAAATNNGVGVAGVNWSANILPVRALGVGGGGSSRDILQGALWAAGFSIAGVPDNRNQADVINLSLGGNSFCPPLDQEVYDDVTARGTIVVVAAGNENQNAANVTPASCANVITVGATDFSGRRAPYSNFGTVVDVMAPGGDLGRDDNGDGDGDGVVSLGFNDLTRQFSVQSLQGTSMAAPHVAGVVSLMRALRPDLNTQDAVAILRGTANQVSAVDCGRASSSECGAGLIDAEAALINVDGGLPPPSNGPLAFNPNPVDFGSSASELSVTMTNVSTQPLSWSINSFETSSSNPVALAQGTFYFAAGATTSGSLDVGQSAQFTLGVARDSVSVPGNYAAELIFELGGEEQRLLTRFSTFPEDIEGPSGPTVVGAFIADATGNPQLIASKEETQFFSSYKLYTEPGENVLIAWSDDNGNFEIDEGDHLGVEPSVLIAEDQQIGGVNIEMSQVLNTAALPAPLSPGVLRALEAMAPRP</sequence>
<feature type="active site" description="Charge relay system" evidence="5">
    <location>
        <position position="271"/>
    </location>
</feature>
<dbReference type="InterPro" id="IPR023827">
    <property type="entry name" value="Peptidase_S8_Asp-AS"/>
</dbReference>
<dbReference type="PROSITE" id="PS00137">
    <property type="entry name" value="SUBTILASE_HIS"/>
    <property type="match status" value="1"/>
</dbReference>
<evidence type="ECO:0000256" key="6">
    <source>
        <dbReference type="RuleBase" id="RU003355"/>
    </source>
</evidence>
<evidence type="ECO:0000259" key="8">
    <source>
        <dbReference type="Pfam" id="PF00082"/>
    </source>
</evidence>
<feature type="active site" description="Charge relay system" evidence="5">
    <location>
        <position position="455"/>
    </location>
</feature>
<organism evidence="10 11">
    <name type="scientific">Haliangium ochraceum (strain DSM 14365 / JCM 11303 / SMP-2)</name>
    <dbReference type="NCBI Taxonomy" id="502025"/>
    <lineage>
        <taxon>Bacteria</taxon>
        <taxon>Pseudomonadati</taxon>
        <taxon>Myxococcota</taxon>
        <taxon>Polyangia</taxon>
        <taxon>Haliangiales</taxon>
        <taxon>Kofleriaceae</taxon>
        <taxon>Haliangium</taxon>
    </lineage>
</organism>
<dbReference type="EMBL" id="CP001804">
    <property type="protein sequence ID" value="ACY18925.1"/>
    <property type="molecule type" value="Genomic_DNA"/>
</dbReference>
<accession>D0LQB6</accession>
<dbReference type="SUPFAM" id="SSF52743">
    <property type="entry name" value="Subtilisin-like"/>
    <property type="match status" value="1"/>
</dbReference>
<dbReference type="InterPro" id="IPR015500">
    <property type="entry name" value="Peptidase_S8_subtilisin-rel"/>
</dbReference>
<evidence type="ECO:0000256" key="5">
    <source>
        <dbReference type="PROSITE-ProRule" id="PRU01240"/>
    </source>
</evidence>
<evidence type="ECO:0000256" key="4">
    <source>
        <dbReference type="ARBA" id="ARBA00022825"/>
    </source>
</evidence>
<dbReference type="Gene3D" id="3.40.50.200">
    <property type="entry name" value="Peptidase S8/S53 domain"/>
    <property type="match status" value="1"/>
</dbReference>
<dbReference type="InterPro" id="IPR050131">
    <property type="entry name" value="Peptidase_S8_subtilisin-like"/>
</dbReference>
<dbReference type="GO" id="GO:0006508">
    <property type="term" value="P:proteolysis"/>
    <property type="evidence" value="ECO:0007669"/>
    <property type="project" value="UniProtKB-KW"/>
</dbReference>
<gene>
    <name evidence="10" type="ordered locus">Hoch_6456</name>
</gene>
<name>D0LQB6_HALO1</name>
<evidence type="ECO:0000259" key="9">
    <source>
        <dbReference type="Pfam" id="PF22148"/>
    </source>
</evidence>
<proteinExistence type="inferred from homology"/>
<evidence type="ECO:0000256" key="3">
    <source>
        <dbReference type="ARBA" id="ARBA00022801"/>
    </source>
</evidence>
<protein>
    <submittedName>
        <fullName evidence="10">Peptidase S8 and S53 subtilisin kexin sedolisin</fullName>
    </submittedName>
</protein>
<keyword evidence="4 5" id="KW-0720">Serine protease</keyword>
<evidence type="ECO:0000256" key="1">
    <source>
        <dbReference type="ARBA" id="ARBA00011073"/>
    </source>
</evidence>
<keyword evidence="2 5" id="KW-0645">Protease</keyword>
<dbReference type="CDD" id="cd07496">
    <property type="entry name" value="Peptidases_S8_13"/>
    <property type="match status" value="1"/>
</dbReference>
<dbReference type="InterPro" id="IPR054399">
    <property type="entry name" value="Fervidolysin-like_N_prodom"/>
</dbReference>
<feature type="domain" description="Peptidase S8/S53" evidence="8">
    <location>
        <begin position="205"/>
        <end position="496"/>
    </location>
</feature>
<dbReference type="AlphaFoldDB" id="D0LQB6"/>
<dbReference type="eggNOG" id="COG1404">
    <property type="taxonomic scope" value="Bacteria"/>
</dbReference>
<dbReference type="GO" id="GO:0004252">
    <property type="term" value="F:serine-type endopeptidase activity"/>
    <property type="evidence" value="ECO:0007669"/>
    <property type="project" value="UniProtKB-UniRule"/>
</dbReference>
<dbReference type="OrthoDB" id="9765693at2"/>
<keyword evidence="3 5" id="KW-0378">Hydrolase</keyword>
<feature type="active site" description="Charge relay system" evidence="5">
    <location>
        <position position="213"/>
    </location>
</feature>
<evidence type="ECO:0000256" key="7">
    <source>
        <dbReference type="SAM" id="MobiDB-lite"/>
    </source>
</evidence>
<dbReference type="PANTHER" id="PTHR43806">
    <property type="entry name" value="PEPTIDASE S8"/>
    <property type="match status" value="1"/>
</dbReference>
<feature type="domain" description="Fervidolysin-like N-terminal prodomain" evidence="9">
    <location>
        <begin position="89"/>
        <end position="169"/>
    </location>
</feature>
<dbReference type="PROSITE" id="PS00136">
    <property type="entry name" value="SUBTILASE_ASP"/>
    <property type="match status" value="1"/>
</dbReference>
<dbReference type="Pfam" id="PF00082">
    <property type="entry name" value="Peptidase_S8"/>
    <property type="match status" value="1"/>
</dbReference>
<dbReference type="KEGG" id="hoh:Hoch_6456"/>
<keyword evidence="11" id="KW-1185">Reference proteome</keyword>
<comment type="similarity">
    <text evidence="1 5 6">Belongs to the peptidase S8 family.</text>
</comment>
<dbReference type="Proteomes" id="UP000001880">
    <property type="component" value="Chromosome"/>
</dbReference>
<dbReference type="RefSeq" id="WP_012831517.1">
    <property type="nucleotide sequence ID" value="NC_013440.1"/>
</dbReference>
<evidence type="ECO:0000313" key="10">
    <source>
        <dbReference type="EMBL" id="ACY18925.1"/>
    </source>
</evidence>
<dbReference type="PRINTS" id="PR00723">
    <property type="entry name" value="SUBTILISIN"/>
</dbReference>
<dbReference type="InterPro" id="IPR034176">
    <property type="entry name" value="Peptidases_S8_13"/>
</dbReference>
<dbReference type="PROSITE" id="PS00138">
    <property type="entry name" value="SUBTILASE_SER"/>
    <property type="match status" value="1"/>
</dbReference>
<evidence type="ECO:0000256" key="2">
    <source>
        <dbReference type="ARBA" id="ARBA00022670"/>
    </source>
</evidence>
<dbReference type="InterPro" id="IPR036852">
    <property type="entry name" value="Peptidase_S8/S53_dom_sf"/>
</dbReference>
<dbReference type="PROSITE" id="PS51257">
    <property type="entry name" value="PROKAR_LIPOPROTEIN"/>
    <property type="match status" value="1"/>
</dbReference>
<dbReference type="InterPro" id="IPR022398">
    <property type="entry name" value="Peptidase_S8_His-AS"/>
</dbReference>
<dbReference type="STRING" id="502025.Hoch_6456"/>
<dbReference type="InterPro" id="IPR000209">
    <property type="entry name" value="Peptidase_S8/S53_dom"/>
</dbReference>
<dbReference type="HOGENOM" id="CLU_011263_8_0_7"/>
<evidence type="ECO:0000313" key="11">
    <source>
        <dbReference type="Proteomes" id="UP000001880"/>
    </source>
</evidence>
<dbReference type="Pfam" id="PF22148">
    <property type="entry name" value="Fervidolysin_NPro-like"/>
    <property type="match status" value="1"/>
</dbReference>
<dbReference type="PANTHER" id="PTHR43806:SF11">
    <property type="entry name" value="CEREVISIN-RELATED"/>
    <property type="match status" value="1"/>
</dbReference>